<dbReference type="InterPro" id="IPR002823">
    <property type="entry name" value="DUF112_TM"/>
</dbReference>
<feature type="transmembrane region" description="Helical" evidence="1">
    <location>
        <begin position="166"/>
        <end position="185"/>
    </location>
</feature>
<keyword evidence="1" id="KW-0472">Membrane</keyword>
<feature type="domain" description="DUF112" evidence="2">
    <location>
        <begin position="19"/>
        <end position="436"/>
    </location>
</feature>
<feature type="transmembrane region" description="Helical" evidence="1">
    <location>
        <begin position="465"/>
        <end position="483"/>
    </location>
</feature>
<dbReference type="Pfam" id="PF01970">
    <property type="entry name" value="TctA"/>
    <property type="match status" value="1"/>
</dbReference>
<feature type="transmembrane region" description="Helical" evidence="1">
    <location>
        <begin position="20"/>
        <end position="46"/>
    </location>
</feature>
<dbReference type="PANTHER" id="PTHR35342:SF5">
    <property type="entry name" value="TRICARBOXYLIC TRANSPORT PROTEIN"/>
    <property type="match status" value="1"/>
</dbReference>
<evidence type="ECO:0000313" key="4">
    <source>
        <dbReference type="Proteomes" id="UP000030661"/>
    </source>
</evidence>
<feature type="transmembrane region" description="Helical" evidence="1">
    <location>
        <begin position="431"/>
        <end position="453"/>
    </location>
</feature>
<dbReference type="eggNOG" id="COG3333">
    <property type="taxonomic scope" value="Bacteria"/>
</dbReference>
<feature type="transmembrane region" description="Helical" evidence="1">
    <location>
        <begin position="247"/>
        <end position="277"/>
    </location>
</feature>
<keyword evidence="1" id="KW-1133">Transmembrane helix</keyword>
<evidence type="ECO:0000256" key="1">
    <source>
        <dbReference type="SAM" id="Phobius"/>
    </source>
</evidence>
<feature type="transmembrane region" description="Helical" evidence="1">
    <location>
        <begin position="197"/>
        <end position="218"/>
    </location>
</feature>
<feature type="transmembrane region" description="Helical" evidence="1">
    <location>
        <begin position="58"/>
        <end position="79"/>
    </location>
</feature>
<dbReference type="STRING" id="1499967.U27_04346"/>
<feature type="transmembrane region" description="Helical" evidence="1">
    <location>
        <begin position="352"/>
        <end position="372"/>
    </location>
</feature>
<sequence length="492" mass="51587">MSSIIQGFLHVLHPFHFPFLFLGVVGGIIVGALPGLTGSVGIILLLPFVYYLDVSTAMVMLCGMFCGSMYGGSISAILISTPGTPSAAATVLDGYPLAQKGEAGKAIGVATIASTIGGIISTFCLMLIAPQLARVAIKFGPVEYFALTVFGLTVIASVAGKSLVKGLISGFFGLMIATIGLDPVTGYARYSFNIPNLMTGFPLLPVLIGLFAISQVFVQLEAVGKQFQQFDQNIKNVLPSLQELKQLALVMISSSFLGTLIGVIPGTGGAIAAFLAYNEARRWSKDPDSFGTGNLAGVAAPEAANNGTTGGAMVPLLTLGIPGDVVTAVMLGALMLIGLRPGPLLFKEHADVVNAIFAGLLLANVLILLLGIVSVKLFPKILKVPNQILFPIIFALCFLGAFSLNNSIYDMFVALVFGVLGYIMRKNDFPAAPAVLGVILGPIAEDVLGRAILTSRGDWSVLFKSPIALFFYLISIVSLAYSLKRQFEAGAK</sequence>
<feature type="transmembrane region" description="Helical" evidence="1">
    <location>
        <begin position="106"/>
        <end position="129"/>
    </location>
</feature>
<evidence type="ECO:0000259" key="2">
    <source>
        <dbReference type="Pfam" id="PF01970"/>
    </source>
</evidence>
<dbReference type="HOGENOM" id="CLU_022936_2_0_0"/>
<name>A0A081BYH4_VECG1</name>
<dbReference type="PANTHER" id="PTHR35342">
    <property type="entry name" value="TRICARBOXYLIC TRANSPORT PROTEIN"/>
    <property type="match status" value="1"/>
</dbReference>
<reference evidence="3" key="1">
    <citation type="journal article" date="2015" name="PeerJ">
        <title>First genomic representation of candidate bacterial phylum KSB3 points to enhanced environmental sensing as a trigger of wastewater bulking.</title>
        <authorList>
            <person name="Sekiguchi Y."/>
            <person name="Ohashi A."/>
            <person name="Parks D.H."/>
            <person name="Yamauchi T."/>
            <person name="Tyson G.W."/>
            <person name="Hugenholtz P."/>
        </authorList>
    </citation>
    <scope>NUCLEOTIDE SEQUENCE [LARGE SCALE GENOMIC DNA]</scope>
</reference>
<feature type="transmembrane region" description="Helical" evidence="1">
    <location>
        <begin position="316"/>
        <end position="340"/>
    </location>
</feature>
<organism evidence="3">
    <name type="scientific">Vecturithrix granuli</name>
    <dbReference type="NCBI Taxonomy" id="1499967"/>
    <lineage>
        <taxon>Bacteria</taxon>
        <taxon>Candidatus Moduliflexota</taxon>
        <taxon>Candidatus Vecturitrichia</taxon>
        <taxon>Candidatus Vecturitrichales</taxon>
        <taxon>Candidatus Vecturitrichaceae</taxon>
        <taxon>Candidatus Vecturithrix</taxon>
    </lineage>
</organism>
<accession>A0A081BYH4</accession>
<gene>
    <name evidence="3" type="ORF">U27_04346</name>
</gene>
<keyword evidence="4" id="KW-1185">Reference proteome</keyword>
<protein>
    <recommendedName>
        <fullName evidence="2">DUF112 domain-containing protein</fullName>
    </recommendedName>
</protein>
<keyword evidence="1" id="KW-0812">Transmembrane</keyword>
<dbReference type="Proteomes" id="UP000030661">
    <property type="component" value="Unassembled WGS sequence"/>
</dbReference>
<dbReference type="EMBL" id="DF820466">
    <property type="protein sequence ID" value="GAK57379.1"/>
    <property type="molecule type" value="Genomic_DNA"/>
</dbReference>
<feature type="transmembrane region" description="Helical" evidence="1">
    <location>
        <begin position="141"/>
        <end position="160"/>
    </location>
</feature>
<proteinExistence type="predicted"/>
<dbReference type="AlphaFoldDB" id="A0A081BYH4"/>
<feature type="transmembrane region" description="Helical" evidence="1">
    <location>
        <begin position="384"/>
        <end position="402"/>
    </location>
</feature>
<evidence type="ECO:0000313" key="3">
    <source>
        <dbReference type="EMBL" id="GAK57379.1"/>
    </source>
</evidence>